<organism evidence="10 11">
    <name type="scientific">Chlorobium limicola</name>
    <dbReference type="NCBI Taxonomy" id="1092"/>
    <lineage>
        <taxon>Bacteria</taxon>
        <taxon>Pseudomonadati</taxon>
        <taxon>Chlorobiota</taxon>
        <taxon>Chlorobiia</taxon>
        <taxon>Chlorobiales</taxon>
        <taxon>Chlorobiaceae</taxon>
        <taxon>Chlorobium/Pelodictyon group</taxon>
        <taxon>Chlorobium</taxon>
    </lineage>
</organism>
<dbReference type="GO" id="GO:0045910">
    <property type="term" value="P:negative regulation of DNA recombination"/>
    <property type="evidence" value="ECO:0007669"/>
    <property type="project" value="InterPro"/>
</dbReference>
<evidence type="ECO:0000256" key="2">
    <source>
        <dbReference type="ARBA" id="ARBA00022741"/>
    </source>
</evidence>
<name>A0A101JNM2_CHLLI</name>
<accession>A0A101JNM2</accession>
<dbReference type="InterPro" id="IPR002625">
    <property type="entry name" value="Smr_dom"/>
</dbReference>
<comment type="function">
    <text evidence="7">Acts as a ribosome collision sensor, splitting the ribosome into its 2 subunits. Detects stalled/collided 70S ribosomes which it binds and splits by an ATP-hydrolysis driven conformational change. Acts upstream of the ribosome quality control system (RQC), a ribosome-associated complex that mediates the extraction of incompletely synthesized nascent chains from stalled ribosomes and their subsequent degradation. Probably generates substrates for RQC.</text>
</comment>
<comment type="function">
    <text evidence="7">Endonuclease that is involved in the suppression of homologous recombination and thus may have a key role in the control of bacterial genetic diversity.</text>
</comment>
<dbReference type="GO" id="GO:0043023">
    <property type="term" value="F:ribosomal large subunit binding"/>
    <property type="evidence" value="ECO:0007669"/>
    <property type="project" value="UniProtKB-UniRule"/>
</dbReference>
<evidence type="ECO:0000256" key="4">
    <source>
        <dbReference type="ARBA" id="ARBA00022840"/>
    </source>
</evidence>
<dbReference type="EC" id="3.1.-.-" evidence="7"/>
<dbReference type="InterPro" id="IPR007696">
    <property type="entry name" value="DNA_mismatch_repair_MutS_core"/>
</dbReference>
<reference evidence="10 11" key="1">
    <citation type="submission" date="2015-10" db="EMBL/GenBank/DDBJ databases">
        <title>Draft Genome Sequence of Chlorobium limicola strain Frasassi Growing under Artificial Lighting in the Frasassi Cave System.</title>
        <authorList>
            <person name="Mansor M."/>
            <person name="Macalady J."/>
        </authorList>
    </citation>
    <scope>NUCLEOTIDE SEQUENCE [LARGE SCALE GENOMIC DNA]</scope>
    <source>
        <strain evidence="10 11">Frasassi</strain>
    </source>
</reference>
<keyword evidence="4 7" id="KW-0067">ATP-binding</keyword>
<evidence type="ECO:0000256" key="1">
    <source>
        <dbReference type="ARBA" id="ARBA00022730"/>
    </source>
</evidence>
<keyword evidence="1 7" id="KW-0699">rRNA-binding</keyword>
<dbReference type="InterPro" id="IPR027417">
    <property type="entry name" value="P-loop_NTPase"/>
</dbReference>
<keyword evidence="8" id="KW-0175">Coiled coil</keyword>
<dbReference type="NCBIfam" id="TIGR01069">
    <property type="entry name" value="mutS2"/>
    <property type="match status" value="1"/>
</dbReference>
<proteinExistence type="inferred from homology"/>
<gene>
    <name evidence="7" type="primary">mutS2</name>
    <name evidence="7" type="synonym">rqcU</name>
    <name evidence="10" type="ORF">ASB62_04720</name>
</gene>
<keyword evidence="5 7" id="KW-0694">RNA-binding</keyword>
<evidence type="ECO:0000256" key="3">
    <source>
        <dbReference type="ARBA" id="ARBA00022801"/>
    </source>
</evidence>
<dbReference type="PIRSF" id="PIRSF005814">
    <property type="entry name" value="MutS_YshD"/>
    <property type="match status" value="1"/>
</dbReference>
<dbReference type="Proteomes" id="UP000053937">
    <property type="component" value="Unassembled WGS sequence"/>
</dbReference>
<dbReference type="SMART" id="SM00534">
    <property type="entry name" value="MUTSac"/>
    <property type="match status" value="1"/>
</dbReference>
<evidence type="ECO:0000313" key="11">
    <source>
        <dbReference type="Proteomes" id="UP000053937"/>
    </source>
</evidence>
<comment type="caution">
    <text evidence="10">The sequence shown here is derived from an EMBL/GenBank/DDBJ whole genome shotgun (WGS) entry which is preliminary data.</text>
</comment>
<feature type="binding site" evidence="7">
    <location>
        <begin position="339"/>
        <end position="346"/>
    </location>
    <ligand>
        <name>ATP</name>
        <dbReference type="ChEBI" id="CHEBI:30616"/>
    </ligand>
</feature>
<dbReference type="GO" id="GO:0072344">
    <property type="term" value="P:rescue of stalled ribosome"/>
    <property type="evidence" value="ECO:0007669"/>
    <property type="project" value="UniProtKB-UniRule"/>
</dbReference>
<feature type="domain" description="Smr" evidence="9">
    <location>
        <begin position="721"/>
        <end position="796"/>
    </location>
</feature>
<dbReference type="Gene3D" id="3.40.50.300">
    <property type="entry name" value="P-loop containing nucleotide triphosphate hydrolases"/>
    <property type="match status" value="1"/>
</dbReference>
<keyword evidence="11" id="KW-1185">Reference proteome</keyword>
<dbReference type="GO" id="GO:0030983">
    <property type="term" value="F:mismatched DNA binding"/>
    <property type="evidence" value="ECO:0007669"/>
    <property type="project" value="InterPro"/>
</dbReference>
<evidence type="ECO:0000313" key="10">
    <source>
        <dbReference type="EMBL" id="KUL30137.1"/>
    </source>
</evidence>
<dbReference type="SMART" id="SM00463">
    <property type="entry name" value="SMR"/>
    <property type="match status" value="1"/>
</dbReference>
<feature type="coiled-coil region" evidence="8">
    <location>
        <begin position="523"/>
        <end position="597"/>
    </location>
</feature>
<evidence type="ECO:0000256" key="8">
    <source>
        <dbReference type="SAM" id="Coils"/>
    </source>
</evidence>
<dbReference type="SUPFAM" id="SSF48334">
    <property type="entry name" value="DNA repair protein MutS, domain III"/>
    <property type="match status" value="1"/>
</dbReference>
<dbReference type="Pfam" id="PF00488">
    <property type="entry name" value="MutS_V"/>
    <property type="match status" value="1"/>
</dbReference>
<dbReference type="Pfam" id="PF01713">
    <property type="entry name" value="Smr"/>
    <property type="match status" value="1"/>
</dbReference>
<evidence type="ECO:0000256" key="6">
    <source>
        <dbReference type="ARBA" id="ARBA00023125"/>
    </source>
</evidence>
<protein>
    <recommendedName>
        <fullName evidence="7">Endonuclease MutS2</fullName>
        <ecNumber evidence="7">3.1.-.-</ecNumber>
    </recommendedName>
    <alternativeName>
        <fullName evidence="7">Ribosome-associated protein quality control-upstream factor</fullName>
        <shortName evidence="7">RQC-upstream factor</shortName>
        <shortName evidence="7">RqcU</shortName>
        <ecNumber evidence="7">3.6.4.-</ecNumber>
    </alternativeName>
</protein>
<comment type="similarity">
    <text evidence="7">Belongs to the DNA mismatch repair MutS family. MutS2 subfamily.</text>
</comment>
<dbReference type="InterPro" id="IPR005747">
    <property type="entry name" value="MutS2"/>
</dbReference>
<keyword evidence="3 7" id="KW-0378">Hydrolase</keyword>
<dbReference type="InterPro" id="IPR036063">
    <property type="entry name" value="Smr_dom_sf"/>
</dbReference>
<dbReference type="SUPFAM" id="SSF52540">
    <property type="entry name" value="P-loop containing nucleoside triphosphate hydrolases"/>
    <property type="match status" value="1"/>
</dbReference>
<dbReference type="GO" id="GO:0019843">
    <property type="term" value="F:rRNA binding"/>
    <property type="evidence" value="ECO:0007669"/>
    <property type="project" value="UniProtKB-UniRule"/>
</dbReference>
<dbReference type="EC" id="3.6.4.-" evidence="7"/>
<dbReference type="SUPFAM" id="SSF160443">
    <property type="entry name" value="SMR domain-like"/>
    <property type="match status" value="1"/>
</dbReference>
<dbReference type="GO" id="GO:0004519">
    <property type="term" value="F:endonuclease activity"/>
    <property type="evidence" value="ECO:0007669"/>
    <property type="project" value="UniProtKB-UniRule"/>
</dbReference>
<evidence type="ECO:0000256" key="5">
    <source>
        <dbReference type="ARBA" id="ARBA00022884"/>
    </source>
</evidence>
<sequence>MDAVTLRKLEFTRVAEYTSRYCLSAMGGDLLLETHRQSERDLLIADLERVLELRNFLLEGQSLPFSLLPDTRHLLRHLEVIDSYLDAEGLQDIFHLLHAAAQLRKFMFGSREVYPKLNEFCIRLWLEKTLQFTIRSVVDEQGGIRDTASDGLFLIRSELRESRTALQRKMERLLRRCIENGWLMDDTIALKNGRLTLGFRVEYKYKVPGYIQDYSGSGQTVFIEPAEALALSNRIQELDINERREIERILREVSGMIRPELENLNHNQELLAGFDTLYARAKLAVETGSVLPGIAEGRQLRIVRGYHPWLLITHRMKQAEVFPLDLDLRHDEQALVISGPNAGGKSVAMKTAGLLCCMLSHGYLLPCSESSIFPLFSSIAIEIGDEQSIEHDLSTFSSHLSAIRGILESACSNSLVLIDELCSGTDVEEGGAIAKAVIEELLRRGAMTFVTTHLGELKAYAHEREGVVNGAMEFDREGLLPTFRFIKGLPGNSFAFAMMKRMGFAQDLIDMAQGFMKEERVGVERLLDDLKCLMQENRALESSLRHDRDVIETEKQSLASVRAEIAAQRTELKSRALRETQKEIEHARREIRGIVQDVKNAPSDDRTVLDARKKLDLRKKALAEVDAEQVPLAPFSLETAREEIRTGDLVRLQGSNTTGEVESIQSGSAVVRCGNFRLTTTLKSLEKITKTLERKMQREPQASARKASWTAVTTDALSTTLDLRGMTGEEAIPAVERFLDSMSMNRIRMATIIHGKGTGSLRRRTAELLQQHKAVRSFRLGEWGEGGAGVTVVELK</sequence>
<dbReference type="Gene3D" id="3.30.1370.110">
    <property type="match status" value="1"/>
</dbReference>
<keyword evidence="7" id="KW-0540">Nuclease</keyword>
<dbReference type="GO" id="GO:0005524">
    <property type="term" value="F:ATP binding"/>
    <property type="evidence" value="ECO:0007669"/>
    <property type="project" value="UniProtKB-UniRule"/>
</dbReference>
<dbReference type="EMBL" id="LMBR01000105">
    <property type="protein sequence ID" value="KUL30137.1"/>
    <property type="molecule type" value="Genomic_DNA"/>
</dbReference>
<dbReference type="GO" id="GO:0140664">
    <property type="term" value="F:ATP-dependent DNA damage sensor activity"/>
    <property type="evidence" value="ECO:0007669"/>
    <property type="project" value="InterPro"/>
</dbReference>
<dbReference type="RefSeq" id="WP_059138841.1">
    <property type="nucleotide sequence ID" value="NZ_LMBR01000105.1"/>
</dbReference>
<dbReference type="PANTHER" id="PTHR48466">
    <property type="entry name" value="OS10G0509000 PROTEIN-RELATED"/>
    <property type="match status" value="1"/>
</dbReference>
<dbReference type="HAMAP" id="MF_00092">
    <property type="entry name" value="MutS2"/>
    <property type="match status" value="1"/>
</dbReference>
<evidence type="ECO:0000256" key="7">
    <source>
        <dbReference type="HAMAP-Rule" id="MF_00092"/>
    </source>
</evidence>
<dbReference type="SMART" id="SM00533">
    <property type="entry name" value="MUTSd"/>
    <property type="match status" value="1"/>
</dbReference>
<comment type="subunit">
    <text evidence="7">Homodimer. Binds to stalled ribosomes, contacting rRNA.</text>
</comment>
<dbReference type="AlphaFoldDB" id="A0A101JNM2"/>
<dbReference type="InterPro" id="IPR036187">
    <property type="entry name" value="DNA_mismatch_repair_MutS_sf"/>
</dbReference>
<dbReference type="OrthoDB" id="9808166at2"/>
<keyword evidence="6 7" id="KW-0238">DNA-binding</keyword>
<keyword evidence="2 7" id="KW-0547">Nucleotide-binding</keyword>
<dbReference type="PROSITE" id="PS00486">
    <property type="entry name" value="DNA_MISMATCH_REPAIR_2"/>
    <property type="match status" value="1"/>
</dbReference>
<dbReference type="InterPro" id="IPR045076">
    <property type="entry name" value="MutS"/>
</dbReference>
<dbReference type="GO" id="GO:0016887">
    <property type="term" value="F:ATP hydrolysis activity"/>
    <property type="evidence" value="ECO:0007669"/>
    <property type="project" value="InterPro"/>
</dbReference>
<dbReference type="InterPro" id="IPR000432">
    <property type="entry name" value="DNA_mismatch_repair_MutS_C"/>
</dbReference>
<dbReference type="PROSITE" id="PS50828">
    <property type="entry name" value="SMR"/>
    <property type="match status" value="1"/>
</dbReference>
<dbReference type="GO" id="GO:0006298">
    <property type="term" value="P:mismatch repair"/>
    <property type="evidence" value="ECO:0007669"/>
    <property type="project" value="InterPro"/>
</dbReference>
<evidence type="ECO:0000259" key="9">
    <source>
        <dbReference type="PROSITE" id="PS50828"/>
    </source>
</evidence>
<dbReference type="PANTHER" id="PTHR48466:SF2">
    <property type="entry name" value="OS10G0509000 PROTEIN"/>
    <property type="match status" value="1"/>
</dbReference>
<keyword evidence="7" id="KW-0255">Endonuclease</keyword>